<dbReference type="EMBL" id="RCHI01000020">
    <property type="protein sequence ID" value="RLL62671.1"/>
    <property type="molecule type" value="Genomic_DNA"/>
</dbReference>
<dbReference type="PROSITE" id="PS50925">
    <property type="entry name" value="BLUF"/>
    <property type="match status" value="1"/>
</dbReference>
<comment type="caution">
    <text evidence="2">The sequence shown here is derived from an EMBL/GenBank/DDBJ whole genome shotgun (WGS) entry which is preliminary data.</text>
</comment>
<evidence type="ECO:0000313" key="3">
    <source>
        <dbReference type="Proteomes" id="UP000279673"/>
    </source>
</evidence>
<keyword evidence="3" id="KW-1185">Reference proteome</keyword>
<dbReference type="Pfam" id="PF04940">
    <property type="entry name" value="BLUF"/>
    <property type="match status" value="1"/>
</dbReference>
<dbReference type="Gene3D" id="3.30.70.100">
    <property type="match status" value="1"/>
</dbReference>
<dbReference type="GO" id="GO:0009882">
    <property type="term" value="F:blue light photoreceptor activity"/>
    <property type="evidence" value="ECO:0007669"/>
    <property type="project" value="InterPro"/>
</dbReference>
<name>A0A421BJR3_9RHOB</name>
<dbReference type="SMART" id="SM01034">
    <property type="entry name" value="BLUF"/>
    <property type="match status" value="1"/>
</dbReference>
<gene>
    <name evidence="2" type="ORF">DYS74_16355</name>
</gene>
<reference evidence="2 3" key="1">
    <citation type="submission" date="2018-10" db="EMBL/GenBank/DDBJ databases">
        <title>Rhodobacter sp . BO-81.</title>
        <authorList>
            <person name="Im W.T."/>
        </authorList>
    </citation>
    <scope>NUCLEOTIDE SEQUENCE [LARGE SCALE GENOMIC DNA]</scope>
    <source>
        <strain evidence="2 3">BO-81</strain>
    </source>
</reference>
<dbReference type="InterPro" id="IPR007024">
    <property type="entry name" value="BLUF_domain"/>
</dbReference>
<protein>
    <submittedName>
        <fullName evidence="2">BLUF domain-containing protein</fullName>
    </submittedName>
</protein>
<accession>A0A421BJR3</accession>
<feature type="domain" description="BLUF" evidence="1">
    <location>
        <begin position="3"/>
        <end position="95"/>
    </location>
</feature>
<organism evidence="2 3">
    <name type="scientific">Paenirhodobacter hankyongi</name>
    <dbReference type="NCBI Taxonomy" id="2294033"/>
    <lineage>
        <taxon>Bacteria</taxon>
        <taxon>Pseudomonadati</taxon>
        <taxon>Pseudomonadota</taxon>
        <taxon>Alphaproteobacteria</taxon>
        <taxon>Rhodobacterales</taxon>
        <taxon>Rhodobacter group</taxon>
        <taxon>Paenirhodobacter</taxon>
    </lineage>
</organism>
<dbReference type="Proteomes" id="UP000279673">
    <property type="component" value="Unassembled WGS sequence"/>
</dbReference>
<evidence type="ECO:0000259" key="1">
    <source>
        <dbReference type="PROSITE" id="PS50925"/>
    </source>
</evidence>
<proteinExistence type="predicted"/>
<evidence type="ECO:0000313" key="2">
    <source>
        <dbReference type="EMBL" id="RLL62671.1"/>
    </source>
</evidence>
<dbReference type="RefSeq" id="WP_121534743.1">
    <property type="nucleotide sequence ID" value="NZ_RCHI01000020.1"/>
</dbReference>
<dbReference type="AlphaFoldDB" id="A0A421BJR3"/>
<sequence>MGFTRLLYRSIPARADFDPSDLDILRVALRHNAAAGITGYLWRANGQFFQALHGPAGEIAALMARIAADPRHRDLDLLFEEPDEAVSPFPDWSMGYDHFLALELGADLDPDGARPPLSAGESRAVFARMVEAAEEVRRYGSAFPHARSPGEDQAAWLARLDASA</sequence>
<dbReference type="GO" id="GO:0071949">
    <property type="term" value="F:FAD binding"/>
    <property type="evidence" value="ECO:0007669"/>
    <property type="project" value="InterPro"/>
</dbReference>
<dbReference type="InterPro" id="IPR036046">
    <property type="entry name" value="Acylphosphatase-like_dom_sf"/>
</dbReference>
<dbReference type="SUPFAM" id="SSF54975">
    <property type="entry name" value="Acylphosphatase/BLUF domain-like"/>
    <property type="match status" value="1"/>
</dbReference>